<name>A0A835MH07_9ROSI</name>
<evidence type="ECO:0000313" key="2">
    <source>
        <dbReference type="Proteomes" id="UP000657918"/>
    </source>
</evidence>
<protein>
    <submittedName>
        <fullName evidence="1">Uncharacterized protein</fullName>
    </submittedName>
</protein>
<dbReference type="EMBL" id="JADGMS010000024">
    <property type="protein sequence ID" value="KAF9660606.1"/>
    <property type="molecule type" value="Genomic_DNA"/>
</dbReference>
<accession>A0A835MH07</accession>
<dbReference type="Proteomes" id="UP000657918">
    <property type="component" value="Unassembled WGS sequence"/>
</dbReference>
<organism evidence="1 2">
    <name type="scientific">Salix dunnii</name>
    <dbReference type="NCBI Taxonomy" id="1413687"/>
    <lineage>
        <taxon>Eukaryota</taxon>
        <taxon>Viridiplantae</taxon>
        <taxon>Streptophyta</taxon>
        <taxon>Embryophyta</taxon>
        <taxon>Tracheophyta</taxon>
        <taxon>Spermatophyta</taxon>
        <taxon>Magnoliopsida</taxon>
        <taxon>eudicotyledons</taxon>
        <taxon>Gunneridae</taxon>
        <taxon>Pentapetalae</taxon>
        <taxon>rosids</taxon>
        <taxon>fabids</taxon>
        <taxon>Malpighiales</taxon>
        <taxon>Salicaceae</taxon>
        <taxon>Saliceae</taxon>
        <taxon>Salix</taxon>
    </lineage>
</organism>
<evidence type="ECO:0000313" key="1">
    <source>
        <dbReference type="EMBL" id="KAF9660606.1"/>
    </source>
</evidence>
<keyword evidence="2" id="KW-1185">Reference proteome</keyword>
<dbReference type="AlphaFoldDB" id="A0A835MH07"/>
<gene>
    <name evidence="1" type="ORF">SADUNF_SadunfUnG0006600</name>
</gene>
<reference evidence="1 2" key="1">
    <citation type="submission" date="2020-10" db="EMBL/GenBank/DDBJ databases">
        <title>Plant Genome Project.</title>
        <authorList>
            <person name="Zhang R.-G."/>
        </authorList>
    </citation>
    <scope>NUCLEOTIDE SEQUENCE [LARGE SCALE GENOMIC DNA]</scope>
    <source>
        <strain evidence="1">FAFU-HL-1</strain>
        <tissue evidence="1">Leaf</tissue>
    </source>
</reference>
<comment type="caution">
    <text evidence="1">The sequence shown here is derived from an EMBL/GenBank/DDBJ whole genome shotgun (WGS) entry which is preliminary data.</text>
</comment>
<proteinExistence type="predicted"/>
<sequence>MYGLSCKESRTFYLFQVATHFPLPRHYQNLVDDLRSQKVHSKEDKERNPAPNQIMIEKCIEQ</sequence>